<dbReference type="EMBL" id="JAPDIA010000003">
    <property type="protein sequence ID" value="MDG0810377.1"/>
    <property type="molecule type" value="Genomic_DNA"/>
</dbReference>
<accession>A0A9X4KT25</accession>
<organism evidence="13 14">
    <name type="scientific">Cohnella rhizosphaerae</name>
    <dbReference type="NCBI Taxonomy" id="1457232"/>
    <lineage>
        <taxon>Bacteria</taxon>
        <taxon>Bacillati</taxon>
        <taxon>Bacillota</taxon>
        <taxon>Bacilli</taxon>
        <taxon>Bacillales</taxon>
        <taxon>Paenibacillaceae</taxon>
        <taxon>Cohnella</taxon>
    </lineage>
</organism>
<evidence type="ECO:0000256" key="1">
    <source>
        <dbReference type="ARBA" id="ARBA00000085"/>
    </source>
</evidence>
<dbReference type="CDD" id="cd18773">
    <property type="entry name" value="PDC1_HK_sensor"/>
    <property type="match status" value="1"/>
</dbReference>
<evidence type="ECO:0000256" key="9">
    <source>
        <dbReference type="ARBA" id="ARBA00022989"/>
    </source>
</evidence>
<comment type="subcellular location">
    <subcellularLocation>
        <location evidence="2">Cell membrane</location>
        <topology evidence="2">Multi-pass membrane protein</topology>
    </subcellularLocation>
</comment>
<evidence type="ECO:0000256" key="5">
    <source>
        <dbReference type="ARBA" id="ARBA00022553"/>
    </source>
</evidence>
<dbReference type="Gene3D" id="3.30.450.20">
    <property type="entry name" value="PAS domain"/>
    <property type="match status" value="1"/>
</dbReference>
<keyword evidence="5" id="KW-0597">Phosphoprotein</keyword>
<dbReference type="Gene3D" id="6.10.340.10">
    <property type="match status" value="1"/>
</dbReference>
<evidence type="ECO:0000256" key="8">
    <source>
        <dbReference type="ARBA" id="ARBA00022777"/>
    </source>
</evidence>
<keyword evidence="9 11" id="KW-1133">Transmembrane helix</keyword>
<protein>
    <recommendedName>
        <fullName evidence="3">histidine kinase</fullName>
        <ecNumber evidence="3">2.7.13.3</ecNumber>
    </recommendedName>
</protein>
<evidence type="ECO:0000259" key="12">
    <source>
        <dbReference type="Pfam" id="PF02743"/>
    </source>
</evidence>
<evidence type="ECO:0000313" key="13">
    <source>
        <dbReference type="EMBL" id="MDG0810377.1"/>
    </source>
</evidence>
<dbReference type="InterPro" id="IPR033479">
    <property type="entry name" value="dCache_1"/>
</dbReference>
<comment type="caution">
    <text evidence="13">The sequence shown here is derived from an EMBL/GenBank/DDBJ whole genome shotgun (WGS) entry which is preliminary data.</text>
</comment>
<feature type="transmembrane region" description="Helical" evidence="11">
    <location>
        <begin position="305"/>
        <end position="325"/>
    </location>
</feature>
<keyword evidence="4" id="KW-1003">Cell membrane</keyword>
<dbReference type="GO" id="GO:0000160">
    <property type="term" value="P:phosphorelay signal transduction system"/>
    <property type="evidence" value="ECO:0007669"/>
    <property type="project" value="TreeGrafter"/>
</dbReference>
<dbReference type="PANTHER" id="PTHR45436:SF5">
    <property type="entry name" value="SENSOR HISTIDINE KINASE TRCS"/>
    <property type="match status" value="1"/>
</dbReference>
<evidence type="ECO:0000256" key="7">
    <source>
        <dbReference type="ARBA" id="ARBA00022692"/>
    </source>
</evidence>
<keyword evidence="7 11" id="KW-0812">Transmembrane</keyword>
<keyword evidence="14" id="KW-1185">Reference proteome</keyword>
<dbReference type="RefSeq" id="WP_277532171.1">
    <property type="nucleotide sequence ID" value="NZ_JAPDIA010000003.1"/>
</dbReference>
<evidence type="ECO:0000256" key="11">
    <source>
        <dbReference type="SAM" id="Phobius"/>
    </source>
</evidence>
<dbReference type="CDD" id="cd06225">
    <property type="entry name" value="HAMP"/>
    <property type="match status" value="1"/>
</dbReference>
<dbReference type="AlphaFoldDB" id="A0A9X4KT25"/>
<proteinExistence type="predicted"/>
<evidence type="ECO:0000256" key="10">
    <source>
        <dbReference type="ARBA" id="ARBA00023136"/>
    </source>
</evidence>
<evidence type="ECO:0000313" key="14">
    <source>
        <dbReference type="Proteomes" id="UP001153404"/>
    </source>
</evidence>
<reference evidence="13" key="1">
    <citation type="submission" date="2022-10" db="EMBL/GenBank/DDBJ databases">
        <title>Comparative genomic analysis of Cohnella hashimotonis sp. nov., isolated from the International Space Station.</title>
        <authorList>
            <person name="Simpson A."/>
            <person name="Venkateswaran K."/>
        </authorList>
    </citation>
    <scope>NUCLEOTIDE SEQUENCE</scope>
    <source>
        <strain evidence="13">DSM 28161</strain>
    </source>
</reference>
<evidence type="ECO:0000256" key="2">
    <source>
        <dbReference type="ARBA" id="ARBA00004651"/>
    </source>
</evidence>
<dbReference type="GO" id="GO:0004673">
    <property type="term" value="F:protein histidine kinase activity"/>
    <property type="evidence" value="ECO:0007669"/>
    <property type="project" value="UniProtKB-EC"/>
</dbReference>
<name>A0A9X4KT25_9BACL</name>
<dbReference type="InterPro" id="IPR050428">
    <property type="entry name" value="TCS_sensor_his_kinase"/>
</dbReference>
<dbReference type="GO" id="GO:0005886">
    <property type="term" value="C:plasma membrane"/>
    <property type="evidence" value="ECO:0007669"/>
    <property type="project" value="UniProtKB-SubCell"/>
</dbReference>
<dbReference type="PANTHER" id="PTHR45436">
    <property type="entry name" value="SENSOR HISTIDINE KINASE YKOH"/>
    <property type="match status" value="1"/>
</dbReference>
<gene>
    <name evidence="13" type="ORF">OMP40_14235</name>
</gene>
<evidence type="ECO:0000256" key="6">
    <source>
        <dbReference type="ARBA" id="ARBA00022679"/>
    </source>
</evidence>
<dbReference type="EC" id="2.7.13.3" evidence="3"/>
<keyword evidence="8" id="KW-0418">Kinase</keyword>
<sequence length="384" mass="42877">MRNVLRLLVRSYQNLMLRSKMTITFSVMAILLLVVQGSVIYAISVGVLRNEMKSGAEQTIEQTSLNINSYFEEIKTIIQLTANNRTLIDAVENYDSSYVDQLTYNENLQNILSQYTYMIPYVDNILVVKNGRAIYDKNSSSRDDYDFNAQPWFASSLGPVVRAAFTGPHPNDYYYDGDTNEVISVIIPVRDPLKMKANAGAIVIDIDIRKITSLFGQIGLRNSQRIAIVDAAGKIVADREESESGGAYDAGLWKRMKSSDNGTFTYKEGNSMTLVVFSTSPITGWKTVIETKMTKISQVAGDVRFTALLTILFAILLAMGTSLFLSSKMSEGIIKLKNRMDQLSRGNELTPVEVTLNDEIGMLRTPLQPNGCSIKPSDQRQLHR</sequence>
<comment type="catalytic activity">
    <reaction evidence="1">
        <text>ATP + protein L-histidine = ADP + protein N-phospho-L-histidine.</text>
        <dbReference type="EC" id="2.7.13.3"/>
    </reaction>
</comment>
<evidence type="ECO:0000256" key="4">
    <source>
        <dbReference type="ARBA" id="ARBA00022475"/>
    </source>
</evidence>
<evidence type="ECO:0000256" key="3">
    <source>
        <dbReference type="ARBA" id="ARBA00012438"/>
    </source>
</evidence>
<keyword evidence="10 11" id="KW-0472">Membrane</keyword>
<dbReference type="Pfam" id="PF02743">
    <property type="entry name" value="dCache_1"/>
    <property type="match status" value="1"/>
</dbReference>
<feature type="domain" description="Cache" evidence="12">
    <location>
        <begin position="49"/>
        <end position="289"/>
    </location>
</feature>
<dbReference type="Proteomes" id="UP001153404">
    <property type="component" value="Unassembled WGS sequence"/>
</dbReference>
<keyword evidence="6" id="KW-0808">Transferase</keyword>